<keyword evidence="2" id="KW-1185">Reference proteome</keyword>
<dbReference type="EMBL" id="JAHQIW010005189">
    <property type="protein sequence ID" value="KAJ1365179.1"/>
    <property type="molecule type" value="Genomic_DNA"/>
</dbReference>
<accession>A0AAD5NBU9</accession>
<reference evidence="1" key="1">
    <citation type="submission" date="2021-06" db="EMBL/GenBank/DDBJ databases">
        <title>Parelaphostrongylus tenuis whole genome reference sequence.</title>
        <authorList>
            <person name="Garwood T.J."/>
            <person name="Larsen P.A."/>
            <person name="Fountain-Jones N.M."/>
            <person name="Garbe J.R."/>
            <person name="Macchietto M.G."/>
            <person name="Kania S.A."/>
            <person name="Gerhold R.W."/>
            <person name="Richards J.E."/>
            <person name="Wolf T.M."/>
        </authorList>
    </citation>
    <scope>NUCLEOTIDE SEQUENCE</scope>
    <source>
        <strain evidence="1">MNPRO001-30</strain>
        <tissue evidence="1">Meninges</tissue>
    </source>
</reference>
<dbReference type="AlphaFoldDB" id="A0AAD5NBU9"/>
<name>A0AAD5NBU9_PARTN</name>
<organism evidence="1 2">
    <name type="scientific">Parelaphostrongylus tenuis</name>
    <name type="common">Meningeal worm</name>
    <dbReference type="NCBI Taxonomy" id="148309"/>
    <lineage>
        <taxon>Eukaryota</taxon>
        <taxon>Metazoa</taxon>
        <taxon>Ecdysozoa</taxon>
        <taxon>Nematoda</taxon>
        <taxon>Chromadorea</taxon>
        <taxon>Rhabditida</taxon>
        <taxon>Rhabditina</taxon>
        <taxon>Rhabditomorpha</taxon>
        <taxon>Strongyloidea</taxon>
        <taxon>Metastrongylidae</taxon>
        <taxon>Parelaphostrongylus</taxon>
    </lineage>
</organism>
<sequence length="110" mass="12510">MLIHGIIVFPRPAKTTTSSKVIWPTTLIVMLIGLAKIGKDSDAFRRDPACYSDFRPSTSLDEKNEKIRCASISQTFQRAYYTPQSRMLSTILTYFDPEKSLFRANINSET</sequence>
<comment type="caution">
    <text evidence="1">The sequence shown here is derived from an EMBL/GenBank/DDBJ whole genome shotgun (WGS) entry which is preliminary data.</text>
</comment>
<evidence type="ECO:0000313" key="1">
    <source>
        <dbReference type="EMBL" id="KAJ1365179.1"/>
    </source>
</evidence>
<gene>
    <name evidence="1" type="ORF">KIN20_025413</name>
</gene>
<proteinExistence type="predicted"/>
<protein>
    <submittedName>
        <fullName evidence="1">Uncharacterized protein</fullName>
    </submittedName>
</protein>
<evidence type="ECO:0000313" key="2">
    <source>
        <dbReference type="Proteomes" id="UP001196413"/>
    </source>
</evidence>
<dbReference type="Proteomes" id="UP001196413">
    <property type="component" value="Unassembled WGS sequence"/>
</dbReference>